<dbReference type="Gene3D" id="3.30.1360.170">
    <property type="match status" value="1"/>
</dbReference>
<proteinExistence type="predicted"/>
<dbReference type="GO" id="GO:0004799">
    <property type="term" value="F:thymidylate synthase activity"/>
    <property type="evidence" value="ECO:0007669"/>
    <property type="project" value="TreeGrafter"/>
</dbReference>
<gene>
    <name evidence="2" type="primary">thyX</name>
    <name evidence="2" type="ORF">CX802_07885</name>
</gene>
<dbReference type="EMBL" id="AABTCC010000027">
    <property type="protein sequence ID" value="EAI8859744.1"/>
    <property type="molecule type" value="Genomic_DNA"/>
</dbReference>
<dbReference type="PANTHER" id="PTHR34934:SF1">
    <property type="entry name" value="FLAVIN-DEPENDENT THYMIDYLATE SYNTHASE"/>
    <property type="match status" value="1"/>
</dbReference>
<dbReference type="InterPro" id="IPR036098">
    <property type="entry name" value="Thymidylate_synthase_ThyX_sf"/>
</dbReference>
<name>A0A825BEV1_CAMFE</name>
<dbReference type="PANTHER" id="PTHR34934">
    <property type="entry name" value="FLAVIN-DEPENDENT THYMIDYLATE SYNTHASE"/>
    <property type="match status" value="1"/>
</dbReference>
<dbReference type="GO" id="GO:0050660">
    <property type="term" value="F:flavin adenine dinucleotide binding"/>
    <property type="evidence" value="ECO:0007669"/>
    <property type="project" value="UniProtKB-UniRule"/>
</dbReference>
<sequence length="195" mass="22911">MEVKLLNFTSLLITIKAIRKCYDSCSDNLGDRDMKLLESVIKNDHTSTIEHINFTFEINGISRACLQELARHRHASLSVESTRYTLRNLVKEYKKDTFLYSDYLVLTNDNQMDLWSIDSLNKVISLLEKGYKNDQAKYLLPESYKTNLIWTINARSLRNFFKLRSSSKALWEIRELANNIFKAIPDDHKYYLKTL</sequence>
<dbReference type="GO" id="GO:0032259">
    <property type="term" value="P:methylation"/>
    <property type="evidence" value="ECO:0007669"/>
    <property type="project" value="UniProtKB-KW"/>
</dbReference>
<dbReference type="GO" id="GO:0006231">
    <property type="term" value="P:dTMP biosynthetic process"/>
    <property type="evidence" value="ECO:0007669"/>
    <property type="project" value="UniProtKB-UniRule"/>
</dbReference>
<dbReference type="PROSITE" id="PS51331">
    <property type="entry name" value="THYX"/>
    <property type="match status" value="1"/>
</dbReference>
<dbReference type="AlphaFoldDB" id="A0A825BEV1"/>
<accession>A0A825BEV1</accession>
<dbReference type="Proteomes" id="UP000535509">
    <property type="component" value="Unassembled WGS sequence"/>
</dbReference>
<dbReference type="EC" id="2.1.1.148" evidence="1"/>
<protein>
    <recommendedName>
        <fullName evidence="1">FAD-dependent thymidylate synthase</fullName>
        <ecNumber evidence="1">2.1.1.148</ecNumber>
    </recommendedName>
</protein>
<comment type="caution">
    <text evidence="2">The sequence shown here is derived from an EMBL/GenBank/DDBJ whole genome shotgun (WGS) entry which is preliminary data.</text>
</comment>
<evidence type="ECO:0000313" key="2">
    <source>
        <dbReference type="EMBL" id="EAI8859744.1"/>
    </source>
</evidence>
<keyword evidence="2" id="KW-0808">Transferase</keyword>
<dbReference type="Pfam" id="PF02511">
    <property type="entry name" value="Thy1"/>
    <property type="match status" value="1"/>
</dbReference>
<evidence type="ECO:0000256" key="1">
    <source>
        <dbReference type="NCBIfam" id="TIGR02170"/>
    </source>
</evidence>
<dbReference type="GO" id="GO:0050797">
    <property type="term" value="F:thymidylate synthase (FAD) activity"/>
    <property type="evidence" value="ECO:0007669"/>
    <property type="project" value="UniProtKB-UniRule"/>
</dbReference>
<dbReference type="GO" id="GO:0070402">
    <property type="term" value="F:NADPH binding"/>
    <property type="evidence" value="ECO:0007669"/>
    <property type="project" value="TreeGrafter"/>
</dbReference>
<dbReference type="InterPro" id="IPR003669">
    <property type="entry name" value="Thymidylate_synthase_ThyX"/>
</dbReference>
<dbReference type="CDD" id="cd20175">
    <property type="entry name" value="ThyX"/>
    <property type="match status" value="1"/>
</dbReference>
<dbReference type="SUPFAM" id="SSF69796">
    <property type="entry name" value="Thymidylate synthase-complementing protein Thy1"/>
    <property type="match status" value="1"/>
</dbReference>
<evidence type="ECO:0000313" key="3">
    <source>
        <dbReference type="Proteomes" id="UP000535509"/>
    </source>
</evidence>
<keyword evidence="2" id="KW-0489">Methyltransferase</keyword>
<reference evidence="2 3" key="1">
    <citation type="submission" date="2018-06" db="EMBL/GenBank/DDBJ databases">
        <authorList>
            <consortium name="PulseNet: The National Subtyping Network for Foodborne Disease Surveillance"/>
            <person name="Tarr C.L."/>
            <person name="Trees E."/>
            <person name="Katz L.S."/>
            <person name="Carleton-Romer H.A."/>
            <person name="Stroika S."/>
            <person name="Kucerova Z."/>
            <person name="Roache K.F."/>
            <person name="Sabol A.L."/>
            <person name="Besser J."/>
            <person name="Gerner-Smidt P."/>
        </authorList>
    </citation>
    <scope>NUCLEOTIDE SEQUENCE [LARGE SCALE GENOMIC DNA]</scope>
    <source>
        <strain evidence="2 3">PNUSAC001503</strain>
    </source>
</reference>
<organism evidence="2 3">
    <name type="scientific">Campylobacter fetus</name>
    <dbReference type="NCBI Taxonomy" id="196"/>
    <lineage>
        <taxon>Bacteria</taxon>
        <taxon>Pseudomonadati</taxon>
        <taxon>Campylobacterota</taxon>
        <taxon>Epsilonproteobacteria</taxon>
        <taxon>Campylobacterales</taxon>
        <taxon>Campylobacteraceae</taxon>
        <taxon>Campylobacter</taxon>
    </lineage>
</organism>
<keyword evidence="3" id="KW-1185">Reference proteome</keyword>
<dbReference type="NCBIfam" id="TIGR02170">
    <property type="entry name" value="thyX"/>
    <property type="match status" value="1"/>
</dbReference>